<dbReference type="Pfam" id="PF00482">
    <property type="entry name" value="T2SSF"/>
    <property type="match status" value="1"/>
</dbReference>
<feature type="transmembrane region" description="Helical" evidence="6">
    <location>
        <begin position="311"/>
        <end position="330"/>
    </location>
</feature>
<evidence type="ECO:0000313" key="9">
    <source>
        <dbReference type="Proteomes" id="UP000734511"/>
    </source>
</evidence>
<feature type="transmembrane region" description="Helical" evidence="6">
    <location>
        <begin position="277"/>
        <end position="299"/>
    </location>
</feature>
<keyword evidence="2" id="KW-1003">Cell membrane</keyword>
<comment type="subcellular location">
    <subcellularLocation>
        <location evidence="1">Cell membrane</location>
        <topology evidence="1">Multi-pass membrane protein</topology>
    </subcellularLocation>
</comment>
<keyword evidence="9" id="KW-1185">Reference proteome</keyword>
<dbReference type="PANTHER" id="PTHR35007:SF1">
    <property type="entry name" value="PILUS ASSEMBLY PROTEIN"/>
    <property type="match status" value="1"/>
</dbReference>
<dbReference type="Proteomes" id="UP000734511">
    <property type="component" value="Unassembled WGS sequence"/>
</dbReference>
<evidence type="ECO:0000256" key="4">
    <source>
        <dbReference type="ARBA" id="ARBA00022989"/>
    </source>
</evidence>
<organism evidence="8 9">
    <name type="scientific">Actinacidiphila epipremni</name>
    <dbReference type="NCBI Taxonomy" id="2053013"/>
    <lineage>
        <taxon>Bacteria</taxon>
        <taxon>Bacillati</taxon>
        <taxon>Actinomycetota</taxon>
        <taxon>Actinomycetes</taxon>
        <taxon>Kitasatosporales</taxon>
        <taxon>Streptomycetaceae</taxon>
        <taxon>Actinacidiphila</taxon>
    </lineage>
</organism>
<dbReference type="InterPro" id="IPR042094">
    <property type="entry name" value="T2SS_GspF_sf"/>
</dbReference>
<evidence type="ECO:0000259" key="7">
    <source>
        <dbReference type="Pfam" id="PF00482"/>
    </source>
</evidence>
<feature type="transmembrane region" description="Helical" evidence="6">
    <location>
        <begin position="135"/>
        <end position="152"/>
    </location>
</feature>
<feature type="domain" description="Type II secretion system protein GspF" evidence="7">
    <location>
        <begin position="171"/>
        <end position="293"/>
    </location>
</feature>
<dbReference type="EMBL" id="JAATEJ010000002">
    <property type="protein sequence ID" value="NJP42581.1"/>
    <property type="molecule type" value="Genomic_DNA"/>
</dbReference>
<gene>
    <name evidence="8" type="ORF">HCN08_04010</name>
</gene>
<evidence type="ECO:0000256" key="6">
    <source>
        <dbReference type="SAM" id="Phobius"/>
    </source>
</evidence>
<evidence type="ECO:0000256" key="2">
    <source>
        <dbReference type="ARBA" id="ARBA00022475"/>
    </source>
</evidence>
<evidence type="ECO:0000256" key="1">
    <source>
        <dbReference type="ARBA" id="ARBA00004651"/>
    </source>
</evidence>
<proteinExistence type="predicted"/>
<keyword evidence="3 6" id="KW-0812">Transmembrane</keyword>
<protein>
    <recommendedName>
        <fullName evidence="7">Type II secretion system protein GspF domain-containing protein</fullName>
    </recommendedName>
</protein>
<reference evidence="8 9" key="1">
    <citation type="submission" date="2020-03" db="EMBL/GenBank/DDBJ databases">
        <title>WGS of actinomycetes isolated from Thailand.</title>
        <authorList>
            <person name="Thawai C."/>
        </authorList>
    </citation>
    <scope>NUCLEOTIDE SEQUENCE [LARGE SCALE GENOMIC DNA]</scope>
    <source>
        <strain evidence="8 9">PRB2-1</strain>
    </source>
</reference>
<dbReference type="InterPro" id="IPR018076">
    <property type="entry name" value="T2SS_GspF_dom"/>
</dbReference>
<feature type="transmembrane region" description="Helical" evidence="6">
    <location>
        <begin position="28"/>
        <end position="47"/>
    </location>
</feature>
<evidence type="ECO:0000313" key="8">
    <source>
        <dbReference type="EMBL" id="NJP42581.1"/>
    </source>
</evidence>
<comment type="caution">
    <text evidence="8">The sequence shown here is derived from an EMBL/GenBank/DDBJ whole genome shotgun (WGS) entry which is preliminary data.</text>
</comment>
<keyword evidence="5 6" id="KW-0472">Membrane</keyword>
<dbReference type="Gene3D" id="1.20.81.30">
    <property type="entry name" value="Type II secretion system (T2SS), domain F"/>
    <property type="match status" value="1"/>
</dbReference>
<sequence>MAGQPTAAPGHAAGQLAAAGRNFAAGPYPLLVLGVTLLALVLAVWGLHAWRGGRADRAALVERLAAELGDGSGPVGPPVPFARLDRRVRSYAWGRALAGRLAATGTDLTPGQFTAAAAGVVVGAWAAAWVVFAPFFGPIAAIIAGWSSYSFLEWRRRVRTERFIAQLPDLARVLANATQAGLALRTAVSMAAEELDAPAGEELKQVADAMALGHSVEDALAELQQRLPSRELIVLVSTLVLSSRAGGSVVESLRNLTVTLEERKETRREIRTQMSQVTVTAYAVPVIGLGSLFLLNRIMPGSLSALTGSNIGRICVLVSLGLYVVGFALIRRMSRIDI</sequence>
<accession>A0ABX0ZII3</accession>
<evidence type="ECO:0000256" key="5">
    <source>
        <dbReference type="ARBA" id="ARBA00023136"/>
    </source>
</evidence>
<evidence type="ECO:0000256" key="3">
    <source>
        <dbReference type="ARBA" id="ARBA00022692"/>
    </source>
</evidence>
<dbReference type="PANTHER" id="PTHR35007">
    <property type="entry name" value="INTEGRAL MEMBRANE PROTEIN-RELATED"/>
    <property type="match status" value="1"/>
</dbReference>
<keyword evidence="4 6" id="KW-1133">Transmembrane helix</keyword>
<name>A0ABX0ZII3_9ACTN</name>